<dbReference type="InterPro" id="IPR014718">
    <property type="entry name" value="GH-type_carb-bd"/>
</dbReference>
<gene>
    <name evidence="6" type="ORF">HMPREF9441_01613</name>
</gene>
<dbReference type="PATRIC" id="fig|762968.3.peg.1445"/>
<dbReference type="GO" id="GO:0005975">
    <property type="term" value="P:carbohydrate metabolic process"/>
    <property type="evidence" value="ECO:0007669"/>
    <property type="project" value="InterPro"/>
</dbReference>
<organism evidence="6 7">
    <name type="scientific">Paraprevotella clara YIT 11840</name>
    <dbReference type="NCBI Taxonomy" id="762968"/>
    <lineage>
        <taxon>Bacteria</taxon>
        <taxon>Pseudomonadati</taxon>
        <taxon>Bacteroidota</taxon>
        <taxon>Bacteroidia</taxon>
        <taxon>Bacteroidales</taxon>
        <taxon>Prevotellaceae</taxon>
        <taxon>Paraprevotella</taxon>
    </lineage>
</organism>
<protein>
    <submittedName>
        <fullName evidence="6">Putative alpha-1,2-mannosidase</fullName>
    </submittedName>
</protein>
<dbReference type="InterPro" id="IPR012939">
    <property type="entry name" value="Glyco_hydro_92"/>
</dbReference>
<evidence type="ECO:0000313" key="6">
    <source>
        <dbReference type="EMBL" id="EHH00377.1"/>
    </source>
</evidence>
<feature type="domain" description="Glycosyl hydrolase family 92 N-terminal" evidence="5">
    <location>
        <begin position="66"/>
        <end position="343"/>
    </location>
</feature>
<accession>G5SQH4</accession>
<dbReference type="Gene3D" id="1.20.1610.10">
    <property type="entry name" value="alpha-1,2-mannosidases domains"/>
    <property type="match status" value="1"/>
</dbReference>
<dbReference type="Pfam" id="PF07971">
    <property type="entry name" value="Glyco_hydro_92"/>
    <property type="match status" value="1"/>
</dbReference>
<dbReference type="AlphaFoldDB" id="G5SQH4"/>
<dbReference type="EMBL" id="AFFY01000022">
    <property type="protein sequence ID" value="EHH00377.1"/>
    <property type="molecule type" value="Genomic_DNA"/>
</dbReference>
<dbReference type="InterPro" id="IPR041371">
    <property type="entry name" value="GH92_N"/>
</dbReference>
<comment type="caution">
    <text evidence="6">The sequence shown here is derived from an EMBL/GenBank/DDBJ whole genome shotgun (WGS) entry which is preliminary data.</text>
</comment>
<feature type="domain" description="Glycosyl hydrolase family 92" evidence="4">
    <location>
        <begin position="349"/>
        <end position="800"/>
    </location>
</feature>
<evidence type="ECO:0000256" key="1">
    <source>
        <dbReference type="ARBA" id="ARBA00001913"/>
    </source>
</evidence>
<dbReference type="Proteomes" id="UP000003598">
    <property type="component" value="Unassembled WGS sequence"/>
</dbReference>
<dbReference type="Gene3D" id="2.70.98.10">
    <property type="match status" value="1"/>
</dbReference>
<dbReference type="STRING" id="762968.HMPREF9441_01613"/>
<dbReference type="eggNOG" id="COG3537">
    <property type="taxonomic scope" value="Bacteria"/>
</dbReference>
<sequence>MFVFDENFGQRQGFLFVLLYAELYYLNIIQNIMEIKLNLKQAGVLAIAATAALSVQARGGKRLSEYVNPFIGATTNTQMAKAEHGLGKTFPGVATPWGMTQVSPNTITGGDNGSGYSYEHTTIEGFALTQMSGIGWYGDLGNYLVMPTTGPLHTYRGEAERPEEGYRSRYDKESETARAGYYAVRLTDYDIRAELTATPHGGVMRFTYPENECSRIQIDLARRVGGTSVRQYVECVDDYAIRGWMRCTPDGGGWGNGGGKADYTVYFYTRFSKPLERYGVWSAEFPEGMGRKLENVTSPEFAEAVRRAKVTERPDRMEGDHLGFYTEFPTREGEQVLMRTAISFVSLEGAEANFKAELKGKDFERYCEKAAALWDEALSKIKISGGTEDERTIFYTSLYHTMIDPRDYRDVTGEYVGGDRKVHKTDAFKKRTVFSGWDVFRSQFPLQNLINPEVVNDMINSFVTLAEENGTGVYERWEFLNAYSGCMLGNPAIAVIVDAYMKGIRGYDVEKAYRFARQTADRIGHHPELGYSPGGSGISETLEYGYFDWCVGEWAEALDKTEDAGIYHRRGQAYRKIFDKEKGWFRVRNADGSWADWPEKGRLQEWYGCMECNPYQQGWFVPHDVSGMVEIMGGRDKVLADLESFFENTPREFYWNPYYNHANEPVHHVPFLFNRLGAPWLTQYWTRVICADAYKNSLAGLCGNEDVGQMSAWYILASAGFHPLCPGETRYELTAPVFDRVEIALDRRYAKGRKFVVTTEGNAPDACYIQSATLNGKPYNRCYIDHEDIVRGGELHFVLGRTPNKQWGVE</sequence>
<dbReference type="GO" id="GO:0005829">
    <property type="term" value="C:cytosol"/>
    <property type="evidence" value="ECO:0007669"/>
    <property type="project" value="TreeGrafter"/>
</dbReference>
<dbReference type="InterPro" id="IPR050883">
    <property type="entry name" value="PNGase"/>
</dbReference>
<dbReference type="OrthoDB" id="9762711at2"/>
<dbReference type="Gene3D" id="3.30.2080.10">
    <property type="entry name" value="GH92 mannosidase domain"/>
    <property type="match status" value="1"/>
</dbReference>
<evidence type="ECO:0000256" key="2">
    <source>
        <dbReference type="ARBA" id="ARBA00011245"/>
    </source>
</evidence>
<dbReference type="InterPro" id="IPR008928">
    <property type="entry name" value="6-hairpin_glycosidase_sf"/>
</dbReference>
<proteinExistence type="predicted"/>
<comment type="cofactor">
    <cofactor evidence="1">
        <name>Ca(2+)</name>
        <dbReference type="ChEBI" id="CHEBI:29108"/>
    </cofactor>
</comment>
<dbReference type="PANTHER" id="PTHR12143">
    <property type="entry name" value="PEPTIDE N-GLYCANASE PNGASE -RELATED"/>
    <property type="match status" value="1"/>
</dbReference>
<dbReference type="InterPro" id="IPR005887">
    <property type="entry name" value="GH92_a_mannosidase_put"/>
</dbReference>
<dbReference type="HOGENOM" id="CLU_003690_2_2_10"/>
<evidence type="ECO:0000259" key="4">
    <source>
        <dbReference type="Pfam" id="PF07971"/>
    </source>
</evidence>
<dbReference type="PANTHER" id="PTHR12143:SF39">
    <property type="entry name" value="SECRETED PROTEIN"/>
    <property type="match status" value="1"/>
</dbReference>
<dbReference type="GO" id="GO:0030246">
    <property type="term" value="F:carbohydrate binding"/>
    <property type="evidence" value="ECO:0007669"/>
    <property type="project" value="InterPro"/>
</dbReference>
<comment type="subunit">
    <text evidence="2">Monomer.</text>
</comment>
<evidence type="ECO:0000256" key="3">
    <source>
        <dbReference type="ARBA" id="ARBA00022837"/>
    </source>
</evidence>
<keyword evidence="7" id="KW-1185">Reference proteome</keyword>
<dbReference type="FunFam" id="3.30.2080.10:FF:000001">
    <property type="entry name" value="Alpha-1,2-mannosidase subfamily"/>
    <property type="match status" value="1"/>
</dbReference>
<keyword evidence="3" id="KW-0106">Calcium</keyword>
<name>G5SQH4_9BACT</name>
<dbReference type="GO" id="GO:0006516">
    <property type="term" value="P:glycoprotein catabolic process"/>
    <property type="evidence" value="ECO:0007669"/>
    <property type="project" value="TreeGrafter"/>
</dbReference>
<reference evidence="6 7" key="1">
    <citation type="submission" date="2011-03" db="EMBL/GenBank/DDBJ databases">
        <authorList>
            <person name="Weinstock G."/>
            <person name="Sodergren E."/>
            <person name="Clifton S."/>
            <person name="Fulton L."/>
            <person name="Fulton B."/>
            <person name="Courtney L."/>
            <person name="Fronick C."/>
            <person name="Harrison M."/>
            <person name="Strong C."/>
            <person name="Farmer C."/>
            <person name="Delahaunty K."/>
            <person name="Markovic C."/>
            <person name="Hall O."/>
            <person name="Minx P."/>
            <person name="Tomlinson C."/>
            <person name="Mitreva M."/>
            <person name="Hou S."/>
            <person name="Chen J."/>
            <person name="Wollam A."/>
            <person name="Pepin K.H."/>
            <person name="Johnson M."/>
            <person name="Bhonagiri V."/>
            <person name="Zhang X."/>
            <person name="Suruliraj S."/>
            <person name="Warren W."/>
            <person name="Chinwalla A."/>
            <person name="Mardis E.R."/>
            <person name="Wilson R.K."/>
        </authorList>
    </citation>
    <scope>NUCLEOTIDE SEQUENCE [LARGE SCALE GENOMIC DNA]</scope>
    <source>
        <strain evidence="6 7">YIT 11840</strain>
    </source>
</reference>
<evidence type="ECO:0000313" key="7">
    <source>
        <dbReference type="Proteomes" id="UP000003598"/>
    </source>
</evidence>
<evidence type="ECO:0000259" key="5">
    <source>
        <dbReference type="Pfam" id="PF17678"/>
    </source>
</evidence>
<dbReference type="SUPFAM" id="SSF48208">
    <property type="entry name" value="Six-hairpin glycosidases"/>
    <property type="match status" value="1"/>
</dbReference>
<dbReference type="NCBIfam" id="TIGR01180">
    <property type="entry name" value="aman2_put"/>
    <property type="match status" value="1"/>
</dbReference>
<dbReference type="Gene3D" id="1.20.1050.60">
    <property type="entry name" value="alpha-1,2-mannosidase"/>
    <property type="match status" value="1"/>
</dbReference>
<dbReference type="Pfam" id="PF17678">
    <property type="entry name" value="Glyco_hydro_92N"/>
    <property type="match status" value="1"/>
</dbReference>
<dbReference type="GO" id="GO:0000224">
    <property type="term" value="F:peptide-N4-(N-acetyl-beta-glucosaminyl)asparagine amidase activity"/>
    <property type="evidence" value="ECO:0007669"/>
    <property type="project" value="TreeGrafter"/>
</dbReference>